<dbReference type="Pfam" id="PF00854">
    <property type="entry name" value="PTR2"/>
    <property type="match status" value="1"/>
</dbReference>
<keyword evidence="6 8" id="KW-0472">Membrane</keyword>
<proteinExistence type="inferred from homology"/>
<dbReference type="InterPro" id="IPR000109">
    <property type="entry name" value="POT_fam"/>
</dbReference>
<feature type="transmembrane region" description="Helical" evidence="8">
    <location>
        <begin position="413"/>
        <end position="430"/>
    </location>
</feature>
<evidence type="ECO:0000256" key="6">
    <source>
        <dbReference type="ARBA" id="ARBA00023136"/>
    </source>
</evidence>
<keyword evidence="10" id="KW-1185">Reference proteome</keyword>
<dbReference type="GeneID" id="89929775"/>
<keyword evidence="3" id="KW-0813">Transport</keyword>
<dbReference type="GO" id="GO:0071916">
    <property type="term" value="F:dipeptide transmembrane transporter activity"/>
    <property type="evidence" value="ECO:0007669"/>
    <property type="project" value="UniProtKB-ARBA"/>
</dbReference>
<feature type="transmembrane region" description="Helical" evidence="8">
    <location>
        <begin position="442"/>
        <end position="464"/>
    </location>
</feature>
<dbReference type="Gene3D" id="1.20.1250.20">
    <property type="entry name" value="MFS general substrate transporter like domains"/>
    <property type="match status" value="1"/>
</dbReference>
<dbReference type="EMBL" id="JAVRRT010000014">
    <property type="protein sequence ID" value="KAK5166181.1"/>
    <property type="molecule type" value="Genomic_DNA"/>
</dbReference>
<feature type="transmembrane region" description="Helical" evidence="8">
    <location>
        <begin position="552"/>
        <end position="573"/>
    </location>
</feature>
<evidence type="ECO:0000256" key="4">
    <source>
        <dbReference type="ARBA" id="ARBA00022692"/>
    </source>
</evidence>
<feature type="transmembrane region" description="Helical" evidence="8">
    <location>
        <begin position="164"/>
        <end position="186"/>
    </location>
</feature>
<dbReference type="GO" id="GO:0005886">
    <property type="term" value="C:plasma membrane"/>
    <property type="evidence" value="ECO:0007669"/>
    <property type="project" value="UniProtKB-ARBA"/>
</dbReference>
<feature type="transmembrane region" description="Helical" evidence="8">
    <location>
        <begin position="278"/>
        <end position="299"/>
    </location>
</feature>
<dbReference type="RefSeq" id="XP_064656134.1">
    <property type="nucleotide sequence ID" value="XM_064805674.1"/>
</dbReference>
<feature type="transmembrane region" description="Helical" evidence="8">
    <location>
        <begin position="525"/>
        <end position="546"/>
    </location>
</feature>
<feature type="region of interest" description="Disordered" evidence="7">
    <location>
        <begin position="35"/>
        <end position="59"/>
    </location>
</feature>
<evidence type="ECO:0000256" key="7">
    <source>
        <dbReference type="SAM" id="MobiDB-lite"/>
    </source>
</evidence>
<dbReference type="SUPFAM" id="SSF103473">
    <property type="entry name" value="MFS general substrate transporter"/>
    <property type="match status" value="1"/>
</dbReference>
<reference evidence="9 10" key="1">
    <citation type="submission" date="2023-08" db="EMBL/GenBank/DDBJ databases">
        <title>Black Yeasts Isolated from many extreme environments.</title>
        <authorList>
            <person name="Coleine C."/>
            <person name="Stajich J.E."/>
            <person name="Selbmann L."/>
        </authorList>
    </citation>
    <scope>NUCLEOTIDE SEQUENCE [LARGE SCALE GENOMIC DNA]</scope>
    <source>
        <strain evidence="9 10">CCFEE 5935</strain>
    </source>
</reference>
<protein>
    <submittedName>
        <fullName evidence="9">Uncharacterized protein</fullName>
    </submittedName>
</protein>
<keyword evidence="5 8" id="KW-1133">Transmembrane helix</keyword>
<evidence type="ECO:0000313" key="9">
    <source>
        <dbReference type="EMBL" id="KAK5166181.1"/>
    </source>
</evidence>
<dbReference type="InterPro" id="IPR036259">
    <property type="entry name" value="MFS_trans_sf"/>
</dbReference>
<evidence type="ECO:0000313" key="10">
    <source>
        <dbReference type="Proteomes" id="UP001337655"/>
    </source>
</evidence>
<organism evidence="9 10">
    <name type="scientific">Saxophila tyrrhenica</name>
    <dbReference type="NCBI Taxonomy" id="1690608"/>
    <lineage>
        <taxon>Eukaryota</taxon>
        <taxon>Fungi</taxon>
        <taxon>Dikarya</taxon>
        <taxon>Ascomycota</taxon>
        <taxon>Pezizomycotina</taxon>
        <taxon>Dothideomycetes</taxon>
        <taxon>Dothideomycetidae</taxon>
        <taxon>Mycosphaerellales</taxon>
        <taxon>Extremaceae</taxon>
        <taxon>Saxophila</taxon>
    </lineage>
</organism>
<name>A0AAV9P1S4_9PEZI</name>
<comment type="similarity">
    <text evidence="2">Belongs to the major facilitator superfamily. Proton-dependent oligopeptide transporter (POT/PTR) (TC 2.A.17) family.</text>
</comment>
<feature type="transmembrane region" description="Helical" evidence="8">
    <location>
        <begin position="192"/>
        <end position="211"/>
    </location>
</feature>
<accession>A0AAV9P1S4</accession>
<comment type="caution">
    <text evidence="9">The sequence shown here is derived from an EMBL/GenBank/DDBJ whole genome shotgun (WGS) entry which is preliminary data.</text>
</comment>
<evidence type="ECO:0000256" key="8">
    <source>
        <dbReference type="SAM" id="Phobius"/>
    </source>
</evidence>
<keyword evidence="4 8" id="KW-0812">Transmembrane</keyword>
<sequence length="622" mass="68940">MAMVGMDNAGDIAAAEVKGAGLPTPSLEKQVAIEHQKEPFPAPSARSSSIDDDEVRKPTQEQLDTLRRVPAKIPWIAFTVAFVELCERFAYYGTTAVMINFIQQPLPDGSTTGSDPRPNGQPGALNYGQRASTGASLFNRFWAYFIPLIGGYLADAKWGRLKTIYISIGVAMVGHVIIIVAAIPSVISNPDGALACFFVGLLFFATGVGGFKPNISPLFAEQLSERAMHVITLKSGEEVIVDPALTTQRMFMYFYFFINCGSIVGQVSMVYAERYVGFWLSFFLPTLMFMFCPLILLAFHKRYNLREPTDSVFGKFLLLTKHACAEGGYKHIGKATFWERVKPSVVSVKPSWMTFDDAWVDEVARGVKACSVFLFYPLWWLAYNQIDNNLVSQAATMSLHGVPNDLLNNMNPLGIIIMIPIIDNIVYPAMRKAKIRFTPLRRMCASFFVACSAMIWAAVIQYYIYNTSPCGYHVGSADCEYVSSINVWAQTGSYVLVGLSEILGSITGLEYAYTKAPANMRSLVFGLYQFTSALSAALGQAFVGLAADPLLIWNYGAVAIIAFCTGIAFYFIFTRPWDKYEEEMNMLKESEYKGHNLGGNSEKKVEETPEQQQRAPAKEIPV</sequence>
<dbReference type="PANTHER" id="PTHR11654">
    <property type="entry name" value="OLIGOPEPTIDE TRANSPORTER-RELATED"/>
    <property type="match status" value="1"/>
</dbReference>
<evidence type="ECO:0000256" key="1">
    <source>
        <dbReference type="ARBA" id="ARBA00004141"/>
    </source>
</evidence>
<evidence type="ECO:0000256" key="5">
    <source>
        <dbReference type="ARBA" id="ARBA00022989"/>
    </source>
</evidence>
<evidence type="ECO:0000256" key="2">
    <source>
        <dbReference type="ARBA" id="ARBA00005982"/>
    </source>
</evidence>
<dbReference type="FunFam" id="1.20.1250.20:FF:000085">
    <property type="entry name" value="MFS peptide transporter Ptr2"/>
    <property type="match status" value="1"/>
</dbReference>
<feature type="transmembrane region" description="Helical" evidence="8">
    <location>
        <begin position="253"/>
        <end position="272"/>
    </location>
</feature>
<comment type="subcellular location">
    <subcellularLocation>
        <location evidence="1">Membrane</location>
        <topology evidence="1">Multi-pass membrane protein</topology>
    </subcellularLocation>
</comment>
<dbReference type="Proteomes" id="UP001337655">
    <property type="component" value="Unassembled WGS sequence"/>
</dbReference>
<feature type="transmembrane region" description="Helical" evidence="8">
    <location>
        <begin position="493"/>
        <end position="513"/>
    </location>
</feature>
<gene>
    <name evidence="9" type="ORF">LTR77_008442</name>
</gene>
<dbReference type="AlphaFoldDB" id="A0AAV9P1S4"/>
<evidence type="ECO:0000256" key="3">
    <source>
        <dbReference type="ARBA" id="ARBA00022448"/>
    </source>
</evidence>
<feature type="region of interest" description="Disordered" evidence="7">
    <location>
        <begin position="591"/>
        <end position="622"/>
    </location>
</feature>